<gene>
    <name evidence="1" type="ORF">G1C95_0659</name>
</gene>
<protein>
    <submittedName>
        <fullName evidence="1">Uncharacterized protein</fullName>
    </submittedName>
</protein>
<comment type="caution">
    <text evidence="1">The sequence shown here is derived from an EMBL/GenBank/DDBJ whole genome shotgun (WGS) entry which is preliminary data.</text>
</comment>
<evidence type="ECO:0000313" key="2">
    <source>
        <dbReference type="Proteomes" id="UP000532194"/>
    </source>
</evidence>
<dbReference type="EMBL" id="JAAIII010000002">
    <property type="protein sequence ID" value="NMM93474.1"/>
    <property type="molecule type" value="Genomic_DNA"/>
</dbReference>
<proteinExistence type="predicted"/>
<organism evidence="1 2">
    <name type="scientific">Bifidobacterium oedipodis</name>
    <dbReference type="NCBI Taxonomy" id="2675322"/>
    <lineage>
        <taxon>Bacteria</taxon>
        <taxon>Bacillati</taxon>
        <taxon>Actinomycetota</taxon>
        <taxon>Actinomycetes</taxon>
        <taxon>Bifidobacteriales</taxon>
        <taxon>Bifidobacteriaceae</taxon>
        <taxon>Bifidobacterium</taxon>
    </lineage>
</organism>
<accession>A0A7Y0ENF3</accession>
<dbReference type="Proteomes" id="UP000532194">
    <property type="component" value="Unassembled WGS sequence"/>
</dbReference>
<dbReference type="AlphaFoldDB" id="A0A7Y0ENF3"/>
<sequence>MSDMNAPTVDVQLCFYLLDDYPAVGIFHKDSDGYGYCDDIMVAEPGGHPIQNIDEYRLTTLSVPVKPNGSYDRPNIISRLWDGFDDIIKKYEPDWDEQSKQSCALWESIFGQTERHAW</sequence>
<evidence type="ECO:0000313" key="1">
    <source>
        <dbReference type="EMBL" id="NMM93474.1"/>
    </source>
</evidence>
<dbReference type="RefSeq" id="WP_169171545.1">
    <property type="nucleotide sequence ID" value="NZ_JAAIII010000002.1"/>
</dbReference>
<name>A0A7Y0ENF3_9BIFI</name>
<keyword evidence="2" id="KW-1185">Reference proteome</keyword>
<reference evidence="1 2" key="1">
    <citation type="submission" date="2020-02" db="EMBL/GenBank/DDBJ databases">
        <title>Characterization of phylogenetic diversity of novel bifidobacterial species isolated in Czech ZOOs.</title>
        <authorList>
            <person name="Lugli G.A."/>
            <person name="Vera N.B."/>
            <person name="Ventura M."/>
        </authorList>
    </citation>
    <scope>NUCLEOTIDE SEQUENCE [LARGE SCALE GENOMIC DNA]</scope>
    <source>
        <strain evidence="1 2">DSM 109957</strain>
    </source>
</reference>